<dbReference type="PANTHER" id="PTHR46112">
    <property type="entry name" value="AMINOPEPTIDASE"/>
    <property type="match status" value="1"/>
</dbReference>
<dbReference type="InParanoid" id="T1G8E1"/>
<dbReference type="OrthoDB" id="9995434at2759"/>
<dbReference type="AlphaFoldDB" id="T1G8E1"/>
<dbReference type="EnsemblMetazoa" id="HelroT92302">
    <property type="protein sequence ID" value="HelroP92302"/>
    <property type="gene ID" value="HelroG92302"/>
</dbReference>
<feature type="domain" description="Peptidase M24" evidence="1">
    <location>
        <begin position="19"/>
        <end position="178"/>
    </location>
</feature>
<accession>T1G8E1</accession>
<evidence type="ECO:0000313" key="2">
    <source>
        <dbReference type="EMBL" id="ESO09174.1"/>
    </source>
</evidence>
<sequence length="182" mass="19386">MGSLLAGDNAEAPSPFDYALGGNGAHPSLPLGANGTELKEGMAVMIDMAGNYTPYMTDMTRVFSIGKLPDIAYHGHNTALEIQKRIETMAMPGMHCSEMYNIALETAKEAGLEAHFMGTKLQAKFVGHGVGLQINELPVLTPRSKDVLEAGMIFALEPKFVFPGIGAVGIENTFLVTETGVE</sequence>
<dbReference type="HOGENOM" id="CLU_1485590_0_0_1"/>
<evidence type="ECO:0000259" key="1">
    <source>
        <dbReference type="Pfam" id="PF00557"/>
    </source>
</evidence>
<dbReference type="Gene3D" id="3.90.230.10">
    <property type="entry name" value="Creatinase/methionine aminopeptidase superfamily"/>
    <property type="match status" value="1"/>
</dbReference>
<dbReference type="PANTHER" id="PTHR46112:SF2">
    <property type="entry name" value="XAA-PRO AMINOPEPTIDASE P-RELATED"/>
    <property type="match status" value="1"/>
</dbReference>
<name>T1G8E1_HELRO</name>
<dbReference type="EMBL" id="KB096006">
    <property type="protein sequence ID" value="ESO09174.1"/>
    <property type="molecule type" value="Genomic_DNA"/>
</dbReference>
<dbReference type="InterPro" id="IPR000994">
    <property type="entry name" value="Pept_M24"/>
</dbReference>
<keyword evidence="4" id="KW-1185">Reference proteome</keyword>
<dbReference type="STRING" id="6412.T1G8E1"/>
<gene>
    <name evidence="3" type="primary">20217338</name>
    <name evidence="2" type="ORF">HELRODRAFT_92302</name>
</gene>
<dbReference type="Proteomes" id="UP000015101">
    <property type="component" value="Unassembled WGS sequence"/>
</dbReference>
<proteinExistence type="predicted"/>
<dbReference type="KEGG" id="hro:HELRODRAFT_92302"/>
<reference evidence="2 4" key="2">
    <citation type="journal article" date="2013" name="Nature">
        <title>Insights into bilaterian evolution from three spiralian genomes.</title>
        <authorList>
            <person name="Simakov O."/>
            <person name="Marletaz F."/>
            <person name="Cho S.J."/>
            <person name="Edsinger-Gonzales E."/>
            <person name="Havlak P."/>
            <person name="Hellsten U."/>
            <person name="Kuo D.H."/>
            <person name="Larsson T."/>
            <person name="Lv J."/>
            <person name="Arendt D."/>
            <person name="Savage R."/>
            <person name="Osoegawa K."/>
            <person name="de Jong P."/>
            <person name="Grimwood J."/>
            <person name="Chapman J.A."/>
            <person name="Shapiro H."/>
            <person name="Aerts A."/>
            <person name="Otillar R.P."/>
            <person name="Terry A.Y."/>
            <person name="Boore J.L."/>
            <person name="Grigoriev I.V."/>
            <person name="Lindberg D.R."/>
            <person name="Seaver E.C."/>
            <person name="Weisblat D.A."/>
            <person name="Putnam N.H."/>
            <person name="Rokhsar D.S."/>
        </authorList>
    </citation>
    <scope>NUCLEOTIDE SEQUENCE</scope>
</reference>
<dbReference type="CTD" id="20217338"/>
<reference evidence="3" key="3">
    <citation type="submission" date="2015-06" db="UniProtKB">
        <authorList>
            <consortium name="EnsemblMetazoa"/>
        </authorList>
    </citation>
    <scope>IDENTIFICATION</scope>
</reference>
<dbReference type="EMBL" id="AMQM01009143">
    <property type="status" value="NOT_ANNOTATED_CDS"/>
    <property type="molecule type" value="Genomic_DNA"/>
</dbReference>
<evidence type="ECO:0000313" key="3">
    <source>
        <dbReference type="EnsemblMetazoa" id="HelroP92302"/>
    </source>
</evidence>
<protein>
    <recommendedName>
        <fullName evidence="1">Peptidase M24 domain-containing protein</fullName>
    </recommendedName>
</protein>
<organism evidence="3 4">
    <name type="scientific">Helobdella robusta</name>
    <name type="common">Californian leech</name>
    <dbReference type="NCBI Taxonomy" id="6412"/>
    <lineage>
        <taxon>Eukaryota</taxon>
        <taxon>Metazoa</taxon>
        <taxon>Spiralia</taxon>
        <taxon>Lophotrochozoa</taxon>
        <taxon>Annelida</taxon>
        <taxon>Clitellata</taxon>
        <taxon>Hirudinea</taxon>
        <taxon>Rhynchobdellida</taxon>
        <taxon>Glossiphoniidae</taxon>
        <taxon>Helobdella</taxon>
    </lineage>
</organism>
<evidence type="ECO:0000313" key="4">
    <source>
        <dbReference type="Proteomes" id="UP000015101"/>
    </source>
</evidence>
<dbReference type="InterPro" id="IPR036005">
    <property type="entry name" value="Creatinase/aminopeptidase-like"/>
</dbReference>
<dbReference type="CDD" id="cd01066">
    <property type="entry name" value="APP_MetAP"/>
    <property type="match status" value="1"/>
</dbReference>
<dbReference type="InterPro" id="IPR050659">
    <property type="entry name" value="Peptidase_M24B"/>
</dbReference>
<dbReference type="SUPFAM" id="SSF55920">
    <property type="entry name" value="Creatinase/aminopeptidase"/>
    <property type="match status" value="1"/>
</dbReference>
<reference evidence="4" key="1">
    <citation type="submission" date="2012-12" db="EMBL/GenBank/DDBJ databases">
        <authorList>
            <person name="Hellsten U."/>
            <person name="Grimwood J."/>
            <person name="Chapman J.A."/>
            <person name="Shapiro H."/>
            <person name="Aerts A."/>
            <person name="Otillar R.P."/>
            <person name="Terry A.Y."/>
            <person name="Boore J.L."/>
            <person name="Simakov O."/>
            <person name="Marletaz F."/>
            <person name="Cho S.-J."/>
            <person name="Edsinger-Gonzales E."/>
            <person name="Havlak P."/>
            <person name="Kuo D.-H."/>
            <person name="Larsson T."/>
            <person name="Lv J."/>
            <person name="Arendt D."/>
            <person name="Savage R."/>
            <person name="Osoegawa K."/>
            <person name="de Jong P."/>
            <person name="Lindberg D.R."/>
            <person name="Seaver E.C."/>
            <person name="Weisblat D.A."/>
            <person name="Putnam N.H."/>
            <person name="Grigoriev I.V."/>
            <person name="Rokhsar D.S."/>
        </authorList>
    </citation>
    <scope>NUCLEOTIDE SEQUENCE</scope>
</reference>
<dbReference type="Pfam" id="PF00557">
    <property type="entry name" value="Peptidase_M24"/>
    <property type="match status" value="1"/>
</dbReference>
<dbReference type="GeneID" id="20217338"/>
<dbReference type="RefSeq" id="XP_009012727.1">
    <property type="nucleotide sequence ID" value="XM_009014479.1"/>
</dbReference>